<gene>
    <name evidence="2" type="ORF">HELGO_WM39156</name>
</gene>
<protein>
    <recommendedName>
        <fullName evidence="3">Periplasmic protein</fullName>
    </recommendedName>
</protein>
<reference evidence="2" key="1">
    <citation type="submission" date="2020-01" db="EMBL/GenBank/DDBJ databases">
        <authorList>
            <person name="Meier V. D."/>
            <person name="Meier V D."/>
        </authorList>
    </citation>
    <scope>NUCLEOTIDE SEQUENCE</scope>
    <source>
        <strain evidence="2">HLG_WM_MAG_02</strain>
    </source>
</reference>
<evidence type="ECO:0000256" key="1">
    <source>
        <dbReference type="SAM" id="SignalP"/>
    </source>
</evidence>
<proteinExistence type="predicted"/>
<organism evidence="2">
    <name type="scientific">uncultured Sulfurovum sp</name>
    <dbReference type="NCBI Taxonomy" id="269237"/>
    <lineage>
        <taxon>Bacteria</taxon>
        <taxon>Pseudomonadati</taxon>
        <taxon>Campylobacterota</taxon>
        <taxon>Epsilonproteobacteria</taxon>
        <taxon>Campylobacterales</taxon>
        <taxon>Sulfurovaceae</taxon>
        <taxon>Sulfurovum</taxon>
        <taxon>environmental samples</taxon>
    </lineage>
</organism>
<accession>A0A6S6TAG3</accession>
<dbReference type="AlphaFoldDB" id="A0A6S6TAG3"/>
<keyword evidence="1" id="KW-0732">Signal</keyword>
<evidence type="ECO:0008006" key="3">
    <source>
        <dbReference type="Google" id="ProtNLM"/>
    </source>
</evidence>
<name>A0A6S6TAG3_9BACT</name>
<evidence type="ECO:0000313" key="2">
    <source>
        <dbReference type="EMBL" id="CAA6812103.1"/>
    </source>
</evidence>
<sequence length="143" mass="16277">MKKIVLIGLLFLFGNTSAIAKTEDSNQTINKQEVLTIDFDKEIEEIKKHPKRAKENDLINTVIFIEEEKAILFKGKLLKNNSPITIKVGHIVDSDDDNDEVSFIDSFNGLEYSIETKGLNDGDYIIMQDKNGQIFSKQTIRLE</sequence>
<dbReference type="EMBL" id="CACVAZ010000072">
    <property type="protein sequence ID" value="CAA6812103.1"/>
    <property type="molecule type" value="Genomic_DNA"/>
</dbReference>
<feature type="signal peptide" evidence="1">
    <location>
        <begin position="1"/>
        <end position="20"/>
    </location>
</feature>
<feature type="chain" id="PRO_5027685374" description="Periplasmic protein" evidence="1">
    <location>
        <begin position="21"/>
        <end position="143"/>
    </location>
</feature>